<organism evidence="2 3">
    <name type="scientific">Sulfurimonas sediminis</name>
    <dbReference type="NCBI Taxonomy" id="2590020"/>
    <lineage>
        <taxon>Bacteria</taxon>
        <taxon>Pseudomonadati</taxon>
        <taxon>Campylobacterota</taxon>
        <taxon>Epsilonproteobacteria</taxon>
        <taxon>Campylobacterales</taxon>
        <taxon>Sulfurimonadaceae</taxon>
        <taxon>Sulfurimonas</taxon>
    </lineage>
</organism>
<feature type="signal peptide" evidence="1">
    <location>
        <begin position="1"/>
        <end position="19"/>
    </location>
</feature>
<dbReference type="RefSeq" id="WP_193150057.1">
    <property type="nucleotide sequence ID" value="NZ_CP041235.1"/>
</dbReference>
<sequence>MKKIALSMFVTALVTSVYADYDGVNIKLKHGITETPEVHVLSDDIKDMFLKGTTSGQIRMFYVDRQYQGGSGADTYRDATVLGGHLKYETATLNGIRLAAAFYTVQDLGVQQHTAQSPALLGTGYKSYSILGEGYLGYNFSEYGLKSDAKLGYQRYDSLMMGSDDARTLPNTFRAYKFVSKDVKNITVQIAHVDRIAYGTFANIYSAGGILAATSGYTSRGVNASTGVSTGEYLNLGLATTGKKTAGVTNIQLKYTAKNFHIDVSNDYAWNLYNTLYADAGVSWNCLLNSDVKPFVKVQMIKQNSVGKKYMQYSPLGGSGEVDSFYWAGKIGAKYEGFATYIAYSQASSNNAGDDAYKNAILTQFGGMPAYTQGMVTRHMFLAGTKATKVAAVYNFKQHGVNLSTAAYYCSFDTDANSGYGVARTATEAGFDIKYYPKAVEKLQLRFRGNFPRKFAETTPGSDTGWNEYRLIANYNF</sequence>
<dbReference type="InterPro" id="IPR023614">
    <property type="entry name" value="Porin_dom_sf"/>
</dbReference>
<gene>
    <name evidence="2" type="ORF">FJR45_07860</name>
</gene>
<keyword evidence="1" id="KW-0732">Signal</keyword>
<feature type="chain" id="PRO_5032376348" evidence="1">
    <location>
        <begin position="20"/>
        <end position="477"/>
    </location>
</feature>
<keyword evidence="3" id="KW-1185">Reference proteome</keyword>
<evidence type="ECO:0000256" key="1">
    <source>
        <dbReference type="SAM" id="SignalP"/>
    </source>
</evidence>
<proteinExistence type="predicted"/>
<dbReference type="Gene3D" id="2.40.160.10">
    <property type="entry name" value="Porin"/>
    <property type="match status" value="1"/>
</dbReference>
<accession>A0A7M1B275</accession>
<name>A0A7M1B275_9BACT</name>
<evidence type="ECO:0000313" key="3">
    <source>
        <dbReference type="Proteomes" id="UP000593719"/>
    </source>
</evidence>
<reference evidence="2 3" key="1">
    <citation type="submission" date="2019-06" db="EMBL/GenBank/DDBJ databases">
        <title>Sulfurimonas gotlandica sp. nov., a chemoautotrophic and psychrotolerant epsilonproteobacterium isolated from a pelagic redoxcline, and an emended description of the genus Sulfurimonas.</title>
        <authorList>
            <person name="Wang S."/>
            <person name="Jiang L."/>
            <person name="Shao Z."/>
        </authorList>
    </citation>
    <scope>NUCLEOTIDE SEQUENCE [LARGE SCALE GENOMIC DNA]</scope>
    <source>
        <strain evidence="2 3">S2-6</strain>
    </source>
</reference>
<evidence type="ECO:0000313" key="2">
    <source>
        <dbReference type="EMBL" id="QOP43867.1"/>
    </source>
</evidence>
<dbReference type="EMBL" id="CP041235">
    <property type="protein sequence ID" value="QOP43867.1"/>
    <property type="molecule type" value="Genomic_DNA"/>
</dbReference>
<dbReference type="Proteomes" id="UP000593719">
    <property type="component" value="Chromosome"/>
</dbReference>
<dbReference type="AlphaFoldDB" id="A0A7M1B275"/>
<protein>
    <submittedName>
        <fullName evidence="2">OprD family porin</fullName>
    </submittedName>
</protein>
<dbReference type="KEGG" id="ssei:FJR45_07860"/>